<feature type="region of interest" description="Disordered" evidence="1">
    <location>
        <begin position="43"/>
        <end position="122"/>
    </location>
</feature>
<keyword evidence="4" id="KW-1185">Reference proteome</keyword>
<feature type="compositionally biased region" description="Gly residues" evidence="1">
    <location>
        <begin position="50"/>
        <end position="64"/>
    </location>
</feature>
<organism evidence="3 4">
    <name type="scientific">Microbacterium immunditiarum</name>
    <dbReference type="NCBI Taxonomy" id="337480"/>
    <lineage>
        <taxon>Bacteria</taxon>
        <taxon>Bacillati</taxon>
        <taxon>Actinomycetota</taxon>
        <taxon>Actinomycetes</taxon>
        <taxon>Micrococcales</taxon>
        <taxon>Microbacteriaceae</taxon>
        <taxon>Microbacterium</taxon>
    </lineage>
</organism>
<dbReference type="EMBL" id="JACCBV010000001">
    <property type="protein sequence ID" value="NYE18766.1"/>
    <property type="molecule type" value="Genomic_DNA"/>
</dbReference>
<feature type="compositionally biased region" description="Low complexity" evidence="1">
    <location>
        <begin position="107"/>
        <end position="116"/>
    </location>
</feature>
<keyword evidence="2" id="KW-0472">Membrane</keyword>
<gene>
    <name evidence="3" type="ORF">BJ991_000794</name>
</gene>
<keyword evidence="2" id="KW-1133">Transmembrane helix</keyword>
<dbReference type="AlphaFoldDB" id="A0A7Y9GLP4"/>
<evidence type="ECO:0000313" key="3">
    <source>
        <dbReference type="EMBL" id="NYE18766.1"/>
    </source>
</evidence>
<feature type="transmembrane region" description="Helical" evidence="2">
    <location>
        <begin position="129"/>
        <end position="149"/>
    </location>
</feature>
<evidence type="ECO:0000313" key="4">
    <source>
        <dbReference type="Proteomes" id="UP000576969"/>
    </source>
</evidence>
<proteinExistence type="predicted"/>
<evidence type="ECO:0000256" key="2">
    <source>
        <dbReference type="SAM" id="Phobius"/>
    </source>
</evidence>
<accession>A0A7Y9GLP4</accession>
<dbReference type="Proteomes" id="UP000576969">
    <property type="component" value="Unassembled WGS sequence"/>
</dbReference>
<feature type="compositionally biased region" description="Low complexity" evidence="1">
    <location>
        <begin position="76"/>
        <end position="89"/>
    </location>
</feature>
<sequence length="308" mass="32112">MDAADRAELDALRRRAYGPSAETLEAKELARLVELEDRVRAEHAPVASGAGDGAPGSASGGGGSAVRDDVPNPSDAGAAAGVRVLARPAEPSATEVTRPGDGGGGASASPTGDPAGTATRSKWSRRRTLVVAGIAVIVVGAAVVASTFVQNALRGAGPTGEVDYVDAPEAYSFTRDLTSTVLLRIPLDGSFGSFVDLPDSEAPPIPSSGTVEWVEPLGEYYGWNVWIAGAQGAVQREHCIVIEREDRARGRCVPAVLREQSALVAPVPYAWIPDDERPEEMSPGQRLGFWWGGDNGVIILIGDTPQPR</sequence>
<keyword evidence="2" id="KW-0812">Transmembrane</keyword>
<dbReference type="RefSeq" id="WP_179487652.1">
    <property type="nucleotide sequence ID" value="NZ_JACCBV010000001.1"/>
</dbReference>
<reference evidence="3 4" key="1">
    <citation type="submission" date="2020-07" db="EMBL/GenBank/DDBJ databases">
        <title>Sequencing the genomes of 1000 actinobacteria strains.</title>
        <authorList>
            <person name="Klenk H.-P."/>
        </authorList>
    </citation>
    <scope>NUCLEOTIDE SEQUENCE [LARGE SCALE GENOMIC DNA]</scope>
    <source>
        <strain evidence="3 4">DSM 24662</strain>
    </source>
</reference>
<comment type="caution">
    <text evidence="3">The sequence shown here is derived from an EMBL/GenBank/DDBJ whole genome shotgun (WGS) entry which is preliminary data.</text>
</comment>
<evidence type="ECO:0000256" key="1">
    <source>
        <dbReference type="SAM" id="MobiDB-lite"/>
    </source>
</evidence>
<protein>
    <submittedName>
        <fullName evidence="3">Uncharacterized protein</fullName>
    </submittedName>
</protein>
<name>A0A7Y9GLP4_9MICO</name>